<protein>
    <submittedName>
        <fullName evidence="8">Type II secretion system F family protein</fullName>
    </submittedName>
</protein>
<name>A0ABZ2KSM4_9BACT</name>
<evidence type="ECO:0000259" key="7">
    <source>
        <dbReference type="Pfam" id="PF00482"/>
    </source>
</evidence>
<dbReference type="PANTHER" id="PTHR35007:SF2">
    <property type="entry name" value="PILUS ASSEMBLE PROTEIN"/>
    <property type="match status" value="1"/>
</dbReference>
<evidence type="ECO:0000256" key="6">
    <source>
        <dbReference type="SAM" id="Phobius"/>
    </source>
</evidence>
<proteinExistence type="predicted"/>
<keyword evidence="9" id="KW-1185">Reference proteome</keyword>
<keyword evidence="3 6" id="KW-0812">Transmembrane</keyword>
<keyword evidence="5 6" id="KW-0472">Membrane</keyword>
<evidence type="ECO:0000256" key="5">
    <source>
        <dbReference type="ARBA" id="ARBA00023136"/>
    </source>
</evidence>
<keyword evidence="2" id="KW-1003">Cell membrane</keyword>
<feature type="transmembrane region" description="Helical" evidence="6">
    <location>
        <begin position="280"/>
        <end position="303"/>
    </location>
</feature>
<feature type="transmembrane region" description="Helical" evidence="6">
    <location>
        <begin position="6"/>
        <end position="27"/>
    </location>
</feature>
<reference evidence="8" key="1">
    <citation type="submission" date="2021-12" db="EMBL/GenBank/DDBJ databases">
        <title>Discovery of the Pendulisporaceae a myxobacterial family with distinct sporulation behavior and unique specialized metabolism.</title>
        <authorList>
            <person name="Garcia R."/>
            <person name="Popoff A."/>
            <person name="Bader C.D."/>
            <person name="Loehr J."/>
            <person name="Walesch S."/>
            <person name="Walt C."/>
            <person name="Boldt J."/>
            <person name="Bunk B."/>
            <person name="Haeckl F.J.F.P.J."/>
            <person name="Gunesch A.P."/>
            <person name="Birkelbach J."/>
            <person name="Nuebel U."/>
            <person name="Pietschmann T."/>
            <person name="Bach T."/>
            <person name="Mueller R."/>
        </authorList>
    </citation>
    <scope>NUCLEOTIDE SEQUENCE</scope>
    <source>
        <strain evidence="8">MSr11367</strain>
    </source>
</reference>
<feature type="transmembrane region" description="Helical" evidence="6">
    <location>
        <begin position="101"/>
        <end position="122"/>
    </location>
</feature>
<evidence type="ECO:0000256" key="4">
    <source>
        <dbReference type="ARBA" id="ARBA00022989"/>
    </source>
</evidence>
<dbReference type="PANTHER" id="PTHR35007">
    <property type="entry name" value="INTEGRAL MEMBRANE PROTEIN-RELATED"/>
    <property type="match status" value="1"/>
</dbReference>
<accession>A0ABZ2KSM4</accession>
<dbReference type="RefSeq" id="WP_394831303.1">
    <property type="nucleotide sequence ID" value="NZ_CP089929.1"/>
</dbReference>
<feature type="domain" description="Type II secretion system protein GspF" evidence="7">
    <location>
        <begin position="168"/>
        <end position="295"/>
    </location>
</feature>
<evidence type="ECO:0000256" key="1">
    <source>
        <dbReference type="ARBA" id="ARBA00004651"/>
    </source>
</evidence>
<comment type="subcellular location">
    <subcellularLocation>
        <location evidence="1">Cell membrane</location>
        <topology evidence="1">Multi-pass membrane protein</topology>
    </subcellularLocation>
</comment>
<dbReference type="Pfam" id="PF00482">
    <property type="entry name" value="T2SSF"/>
    <property type="match status" value="1"/>
</dbReference>
<feature type="transmembrane region" description="Helical" evidence="6">
    <location>
        <begin position="128"/>
        <end position="148"/>
    </location>
</feature>
<evidence type="ECO:0000313" key="8">
    <source>
        <dbReference type="EMBL" id="WXB01687.1"/>
    </source>
</evidence>
<organism evidence="8 9">
    <name type="scientific">Pendulispora rubella</name>
    <dbReference type="NCBI Taxonomy" id="2741070"/>
    <lineage>
        <taxon>Bacteria</taxon>
        <taxon>Pseudomonadati</taxon>
        <taxon>Myxococcota</taxon>
        <taxon>Myxococcia</taxon>
        <taxon>Myxococcales</taxon>
        <taxon>Sorangiineae</taxon>
        <taxon>Pendulisporaceae</taxon>
        <taxon>Pendulispora</taxon>
    </lineage>
</organism>
<keyword evidence="4 6" id="KW-1133">Transmembrane helix</keyword>
<dbReference type="InterPro" id="IPR018076">
    <property type="entry name" value="T2SS_GspF_dom"/>
</dbReference>
<sequence length="312" mass="33028">MDPVVVLGAGLACVASAAAVIGVRAMVTAPREAVLERAQRMTSAPDPDATVITTRTRSVWAALLAPLGGIARSKEAEETSRMRKVLLHAGFRGAHALETFLGAKVALALALGGGLLMASSMLPKPVPGVRALAVVLLSVGFYAPNTWLRGRVQSRQTALVRSLADTVDLLVTCVEAGLGLDVALSRIAKEVELSAPELSFELRQTTMEIQAGVARANAFRRLAERTGVDELRALSAIVIQTEMFGTPIGRALRTHASSMRTRRSHRAEEKAATASVKMMLPLIVCILPSLFAIILGPAIVRIVTLLGPALKH</sequence>
<gene>
    <name evidence="8" type="ORF">LVJ94_32815</name>
</gene>
<dbReference type="Proteomes" id="UP001374803">
    <property type="component" value="Chromosome"/>
</dbReference>
<evidence type="ECO:0000256" key="3">
    <source>
        <dbReference type="ARBA" id="ARBA00022692"/>
    </source>
</evidence>
<dbReference type="EMBL" id="CP089983">
    <property type="protein sequence ID" value="WXB01687.1"/>
    <property type="molecule type" value="Genomic_DNA"/>
</dbReference>
<evidence type="ECO:0000256" key="2">
    <source>
        <dbReference type="ARBA" id="ARBA00022475"/>
    </source>
</evidence>
<evidence type="ECO:0000313" key="9">
    <source>
        <dbReference type="Proteomes" id="UP001374803"/>
    </source>
</evidence>